<accession>A0ABS7KTV7</accession>
<dbReference type="Proteomes" id="UP001299068">
    <property type="component" value="Unassembled WGS sequence"/>
</dbReference>
<sequence length="99" mass="11619">MLNEYRLKFFNSFLYRLFDLNKGIFLNSTDSEYDLDEFNYEYIEKGMIVALAMYIDDKLAIADAVMLSEIKKEEGKVYLSNGLCFNKNGELIDPKNYNI</sequence>
<evidence type="ECO:0000313" key="1">
    <source>
        <dbReference type="EMBL" id="MBY0754023.1"/>
    </source>
</evidence>
<keyword evidence="2" id="KW-1185">Reference proteome</keyword>
<organism evidence="1 2">
    <name type="scientific">Clostridium sardiniense</name>
    <name type="common">Clostridium absonum</name>
    <dbReference type="NCBI Taxonomy" id="29369"/>
    <lineage>
        <taxon>Bacteria</taxon>
        <taxon>Bacillati</taxon>
        <taxon>Bacillota</taxon>
        <taxon>Clostridia</taxon>
        <taxon>Eubacteriales</taxon>
        <taxon>Clostridiaceae</taxon>
        <taxon>Clostridium</taxon>
    </lineage>
</organism>
<name>A0ABS7KTV7_CLOSR</name>
<dbReference type="RefSeq" id="WP_221858391.1">
    <property type="nucleotide sequence ID" value="NZ_JAIKTU010000001.1"/>
</dbReference>
<comment type="caution">
    <text evidence="1">The sequence shown here is derived from an EMBL/GenBank/DDBJ whole genome shotgun (WGS) entry which is preliminary data.</text>
</comment>
<evidence type="ECO:0000313" key="2">
    <source>
        <dbReference type="Proteomes" id="UP001299068"/>
    </source>
</evidence>
<reference evidence="1 2" key="1">
    <citation type="journal article" date="2021" name="Cell Host Microbe">
        <title>in vivo commensal control of Clostridioides difficile virulence.</title>
        <authorList>
            <person name="Girinathan B.P."/>
            <person name="Dibenedetto N."/>
            <person name="Worley J.N."/>
            <person name="Peltier J."/>
            <person name="Arrieta-Ortiz M.L."/>
            <person name="Rupa Christinal Immanuel S."/>
            <person name="Lavin R."/>
            <person name="Delaney M.L."/>
            <person name="Cummins C."/>
            <person name="Hoffmann M."/>
            <person name="Luo Y."/>
            <person name="Gonzalez-Escalona N."/>
            <person name="Allard M."/>
            <person name="Onderdonk A.B."/>
            <person name="Gerber G.K."/>
            <person name="Sonenshein A.L."/>
            <person name="Baliga N."/>
            <person name="Dupuy B."/>
            <person name="Bry L."/>
        </authorList>
    </citation>
    <scope>NUCLEOTIDE SEQUENCE [LARGE SCALE GENOMIC DNA]</scope>
    <source>
        <strain evidence="1 2">DSM 599</strain>
    </source>
</reference>
<protein>
    <submittedName>
        <fullName evidence="1">Uncharacterized protein</fullName>
    </submittedName>
</protein>
<gene>
    <name evidence="1" type="ORF">K5V21_01005</name>
</gene>
<dbReference type="EMBL" id="JAIKTU010000001">
    <property type="protein sequence ID" value="MBY0754023.1"/>
    <property type="molecule type" value="Genomic_DNA"/>
</dbReference>
<proteinExistence type="predicted"/>